<evidence type="ECO:0000313" key="1">
    <source>
        <dbReference type="EMBL" id="CDO91194.1"/>
    </source>
</evidence>
<sequence>MTPRGALGDGYLVMALESSPSASTFVRIAVRDELFSGFSETGWDEAPWDAEPRFTADELQILLNPTLSAAEAAERVGCVVRDVLRLRRTA</sequence>
<gene>
    <name evidence="1" type="ORF">BN973_05601</name>
</gene>
<name>A0A024K5W0_9MYCO</name>
<dbReference type="eggNOG" id="ENOG5032CEM">
    <property type="taxonomic scope" value="Bacteria"/>
</dbReference>
<dbReference type="Proteomes" id="UP000028880">
    <property type="component" value="Unassembled WGS sequence"/>
</dbReference>
<organism evidence="1">
    <name type="scientific">Mycobacterium triplex</name>
    <dbReference type="NCBI Taxonomy" id="47839"/>
    <lineage>
        <taxon>Bacteria</taxon>
        <taxon>Bacillati</taxon>
        <taxon>Actinomycetota</taxon>
        <taxon>Actinomycetes</taxon>
        <taxon>Mycobacteriales</taxon>
        <taxon>Mycobacteriaceae</taxon>
        <taxon>Mycobacterium</taxon>
        <taxon>Mycobacterium simiae complex</taxon>
    </lineage>
</organism>
<dbReference type="EMBL" id="HG964447">
    <property type="protein sequence ID" value="CDO91194.1"/>
    <property type="molecule type" value="Genomic_DNA"/>
</dbReference>
<dbReference type="HOGENOM" id="CLU_188379_0_0_11"/>
<protein>
    <submittedName>
        <fullName evidence="1">Uncharacterized protein</fullName>
    </submittedName>
</protein>
<dbReference type="AlphaFoldDB" id="A0A024K5W0"/>
<reference evidence="1" key="2">
    <citation type="submission" date="2014-04" db="EMBL/GenBank/DDBJ databases">
        <authorList>
            <person name="Urmite Genomes U."/>
        </authorList>
    </citation>
    <scope>NUCLEOTIDE SEQUENCE</scope>
    <source>
        <strain evidence="1">DSM 44626</strain>
    </source>
</reference>
<accession>A0A024K5W0</accession>
<reference evidence="1" key="1">
    <citation type="journal article" date="2014" name="Genome Announc.">
        <title>Draft Genome Sequence of Mycobacterium triplex DSM 44626.</title>
        <authorList>
            <person name="Sassi M."/>
            <person name="Croce O."/>
            <person name="Robert C."/>
            <person name="Raoult D."/>
            <person name="Drancourt M."/>
        </authorList>
    </citation>
    <scope>NUCLEOTIDE SEQUENCE [LARGE SCALE GENOMIC DNA]</scope>
    <source>
        <strain evidence="1">DSM 44626</strain>
    </source>
</reference>
<proteinExistence type="predicted"/>